<accession>E3M1C8</accession>
<dbReference type="Proteomes" id="UP000008281">
    <property type="component" value="Unassembled WGS sequence"/>
</dbReference>
<dbReference type="AlphaFoldDB" id="E3M1C8"/>
<evidence type="ECO:0000313" key="2">
    <source>
        <dbReference type="EMBL" id="EFO88711.1"/>
    </source>
</evidence>
<name>E3M1C8_CAERE</name>
<dbReference type="STRING" id="31234.E3M1C8"/>
<evidence type="ECO:0000313" key="3">
    <source>
        <dbReference type="Proteomes" id="UP000008281"/>
    </source>
</evidence>
<gene>
    <name evidence="2" type="ORF">CRE_06519</name>
</gene>
<keyword evidence="3" id="KW-1185">Reference proteome</keyword>
<feature type="compositionally biased region" description="Basic and acidic residues" evidence="1">
    <location>
        <begin position="316"/>
        <end position="329"/>
    </location>
</feature>
<evidence type="ECO:0000256" key="1">
    <source>
        <dbReference type="SAM" id="MobiDB-lite"/>
    </source>
</evidence>
<dbReference type="InParanoid" id="E3M1C8"/>
<feature type="region of interest" description="Disordered" evidence="1">
    <location>
        <begin position="55"/>
        <end position="108"/>
    </location>
</feature>
<dbReference type="EMBL" id="DS268421">
    <property type="protein sequence ID" value="EFO88711.1"/>
    <property type="molecule type" value="Genomic_DNA"/>
</dbReference>
<feature type="compositionally biased region" description="Polar residues" evidence="1">
    <location>
        <begin position="92"/>
        <end position="107"/>
    </location>
</feature>
<feature type="compositionally biased region" description="Basic and acidic residues" evidence="1">
    <location>
        <begin position="201"/>
        <end position="246"/>
    </location>
</feature>
<dbReference type="KEGG" id="crq:GCK72_007017"/>
<dbReference type="RefSeq" id="XP_003109922.2">
    <property type="nucleotide sequence ID" value="XM_003109874.2"/>
</dbReference>
<reference evidence="2" key="1">
    <citation type="submission" date="2007-07" db="EMBL/GenBank/DDBJ databases">
        <title>PCAP assembly of the Caenorhabditis remanei genome.</title>
        <authorList>
            <consortium name="The Caenorhabditis remanei Sequencing Consortium"/>
            <person name="Wilson R.K."/>
        </authorList>
    </citation>
    <scope>NUCLEOTIDE SEQUENCE [LARGE SCALE GENOMIC DNA]</scope>
    <source>
        <strain evidence="2">PB4641</strain>
    </source>
</reference>
<feature type="compositionally biased region" description="Low complexity" evidence="1">
    <location>
        <begin position="174"/>
        <end position="187"/>
    </location>
</feature>
<dbReference type="GeneID" id="9804248"/>
<sequence length="839" mass="95980">MTSVSRETLEIRRELRNLPDNWIDTLFGELYNGSLQVTDCHRRYQGANGYIEPQIPFDSSEFGSGQRERLSEKSDDTGDNEVSENVEGETYNEWNVSENEQGITENASLDLEKEDSDDVELDSFEMKSSDVEGIKSIDSLAESDEEWEARKASFLNAGEVKKKSDDVQKEPENVIENSSENSSTVTEDVVKPGDCPEEATEYIHAKIRDVRKEPQIVEEKRNNGEKDPENVKDETENVDSDTKEDIFLEAEGIQEKSENPELESEENEKRAGDVTMVANSDDSLTEEVESDTLENAEDVKVIANNVIEESDDVEEKPENRTEVPDDSQKKTTVLELEDAMQKVIDNVEDDEESERVRRRSIRLEQETIVEVSGVFQSPEIRPEDKVKSETSFEEDIEIETSDEIAIYQSYFNDVKPETPSGTEHILNLQRIVKHEIQCFKSQSLVLQCQQASENALLEIKQCKYPDYEMLRKTAFITPKVEFNEGIPEIIKQKFMSLLVRISQLKSQFLIIQSQNASKMARLFLVNQQNRVDLMMNETNGDILEAFQEGHGYPPSIRELLGDLEENIAQNRLHSMILSNQWASRSPTNDFEEPVVRNTEITILRAENLLKSLGFGDFTPEIILLQVINFLEQVDRYKAQNLVIQCQNAWKFARLSVIQDEYLGLFTFSSVPEFTNRLVSNQSEAIDANQLEDIVFPEEYIAESPNPDDSWLQFFNIPSPFDLSTLHVDESLLVNSLDVSVSSILSEMPDVNLSEKLIGQDIVSSSGRRHVLRICQNLNALVNCTSDYFSFNEYDGPQVLSLHLPSTSRNEQPERLIRYSNPRHRYRETPEVIEEEEENL</sequence>
<dbReference type="HOGENOM" id="CLU_341709_0_0_1"/>
<protein>
    <submittedName>
        <fullName evidence="2">Uncharacterized protein</fullName>
    </submittedName>
</protein>
<dbReference type="CTD" id="9804248"/>
<feature type="compositionally biased region" description="Acidic residues" evidence="1">
    <location>
        <begin position="283"/>
        <end position="296"/>
    </location>
</feature>
<feature type="compositionally biased region" description="Basic and acidic residues" evidence="1">
    <location>
        <begin position="160"/>
        <end position="172"/>
    </location>
</feature>
<feature type="compositionally biased region" description="Acidic residues" evidence="1">
    <location>
        <begin position="77"/>
        <end position="87"/>
    </location>
</feature>
<feature type="region of interest" description="Disordered" evidence="1">
    <location>
        <begin position="160"/>
        <end position="329"/>
    </location>
</feature>
<organism evidence="3">
    <name type="scientific">Caenorhabditis remanei</name>
    <name type="common">Caenorhabditis vulgaris</name>
    <dbReference type="NCBI Taxonomy" id="31234"/>
    <lineage>
        <taxon>Eukaryota</taxon>
        <taxon>Metazoa</taxon>
        <taxon>Ecdysozoa</taxon>
        <taxon>Nematoda</taxon>
        <taxon>Chromadorea</taxon>
        <taxon>Rhabditida</taxon>
        <taxon>Rhabditina</taxon>
        <taxon>Rhabditomorpha</taxon>
        <taxon>Rhabditoidea</taxon>
        <taxon>Rhabditidae</taxon>
        <taxon>Peloderinae</taxon>
        <taxon>Caenorhabditis</taxon>
    </lineage>
</organism>
<feature type="compositionally biased region" description="Basic and acidic residues" evidence="1">
    <location>
        <begin position="66"/>
        <end position="76"/>
    </location>
</feature>
<dbReference type="OrthoDB" id="5896285at2759"/>
<proteinExistence type="predicted"/>